<dbReference type="EMBL" id="JAFFZE010000020">
    <property type="protein sequence ID" value="MCT2586655.1"/>
    <property type="molecule type" value="Genomic_DNA"/>
</dbReference>
<evidence type="ECO:0000313" key="6">
    <source>
        <dbReference type="Proteomes" id="UP001156441"/>
    </source>
</evidence>
<dbReference type="RefSeq" id="WP_260194504.1">
    <property type="nucleotide sequence ID" value="NZ_JAFFZE010000020.1"/>
</dbReference>
<dbReference type="PANTHER" id="PTHR33204">
    <property type="entry name" value="TRANSCRIPTIONAL REGULATOR, MARR FAMILY"/>
    <property type="match status" value="1"/>
</dbReference>
<proteinExistence type="predicted"/>
<dbReference type="Proteomes" id="UP001156441">
    <property type="component" value="Unassembled WGS sequence"/>
</dbReference>
<reference evidence="5 6" key="1">
    <citation type="submission" date="2021-02" db="EMBL/GenBank/DDBJ databases">
        <title>Actinophytocola xerophila sp. nov., isolated from soil of cotton cropping field.</title>
        <authorList>
            <person name="Huang R."/>
            <person name="Chen X."/>
            <person name="Ge X."/>
            <person name="Liu W."/>
        </authorList>
    </citation>
    <scope>NUCLEOTIDE SEQUENCE [LARGE SCALE GENOMIC DNA]</scope>
    <source>
        <strain evidence="5 6">S1-96</strain>
    </source>
</reference>
<evidence type="ECO:0000256" key="2">
    <source>
        <dbReference type="ARBA" id="ARBA00023125"/>
    </source>
</evidence>
<dbReference type="PANTHER" id="PTHR33204:SF18">
    <property type="entry name" value="TRANSCRIPTIONAL REGULATORY PROTEIN"/>
    <property type="match status" value="1"/>
</dbReference>
<accession>A0ABT2JFK0</accession>
<gene>
    <name evidence="5" type="ORF">JT362_26385</name>
</gene>
<comment type="caution">
    <text evidence="5">The sequence shown here is derived from an EMBL/GenBank/DDBJ whole genome shotgun (WGS) entry which is preliminary data.</text>
</comment>
<sequence>MADDPSGPCVEMLADCRLRSTTDLFAHTWDPVVLAGLHTGPRRRVELLGAVGGLSDKVLTETLRRLVANGLVERLSYRAAPPRVEYRLTALGASLVDGPMRALARWTAEHGDELLAAQERAAACPP</sequence>
<keyword evidence="1" id="KW-0805">Transcription regulation</keyword>
<keyword evidence="3" id="KW-0804">Transcription</keyword>
<feature type="domain" description="HTH hxlR-type" evidence="4">
    <location>
        <begin position="16"/>
        <end position="115"/>
    </location>
</feature>
<organism evidence="5 6">
    <name type="scientific">Actinophytocola gossypii</name>
    <dbReference type="NCBI Taxonomy" id="2812003"/>
    <lineage>
        <taxon>Bacteria</taxon>
        <taxon>Bacillati</taxon>
        <taxon>Actinomycetota</taxon>
        <taxon>Actinomycetes</taxon>
        <taxon>Pseudonocardiales</taxon>
        <taxon>Pseudonocardiaceae</taxon>
    </lineage>
</organism>
<keyword evidence="2" id="KW-0238">DNA-binding</keyword>
<dbReference type="InterPro" id="IPR036388">
    <property type="entry name" value="WH-like_DNA-bd_sf"/>
</dbReference>
<keyword evidence="6" id="KW-1185">Reference proteome</keyword>
<name>A0ABT2JFK0_9PSEU</name>
<dbReference type="InterPro" id="IPR002577">
    <property type="entry name" value="HTH_HxlR"/>
</dbReference>
<dbReference type="SUPFAM" id="SSF46785">
    <property type="entry name" value="Winged helix' DNA-binding domain"/>
    <property type="match status" value="1"/>
</dbReference>
<evidence type="ECO:0000259" key="4">
    <source>
        <dbReference type="PROSITE" id="PS51118"/>
    </source>
</evidence>
<dbReference type="InterPro" id="IPR036390">
    <property type="entry name" value="WH_DNA-bd_sf"/>
</dbReference>
<dbReference type="Gene3D" id="1.10.10.10">
    <property type="entry name" value="Winged helix-like DNA-binding domain superfamily/Winged helix DNA-binding domain"/>
    <property type="match status" value="1"/>
</dbReference>
<protein>
    <submittedName>
        <fullName evidence="5">Helix-turn-helix transcriptional regulator</fullName>
    </submittedName>
</protein>
<evidence type="ECO:0000256" key="1">
    <source>
        <dbReference type="ARBA" id="ARBA00023015"/>
    </source>
</evidence>
<dbReference type="Pfam" id="PF01638">
    <property type="entry name" value="HxlR"/>
    <property type="match status" value="1"/>
</dbReference>
<evidence type="ECO:0000256" key="3">
    <source>
        <dbReference type="ARBA" id="ARBA00023163"/>
    </source>
</evidence>
<evidence type="ECO:0000313" key="5">
    <source>
        <dbReference type="EMBL" id="MCT2586655.1"/>
    </source>
</evidence>
<dbReference type="PROSITE" id="PS51118">
    <property type="entry name" value="HTH_HXLR"/>
    <property type="match status" value="1"/>
</dbReference>